<proteinExistence type="predicted"/>
<feature type="region of interest" description="Disordered" evidence="1">
    <location>
        <begin position="571"/>
        <end position="610"/>
    </location>
</feature>
<feature type="domain" description="Glycine-rich" evidence="3">
    <location>
        <begin position="464"/>
        <end position="667"/>
    </location>
</feature>
<dbReference type="Pfam" id="PF21722">
    <property type="entry name" value="Gly_rich_2"/>
    <property type="match status" value="1"/>
</dbReference>
<keyword evidence="2" id="KW-0472">Membrane</keyword>
<evidence type="ECO:0000256" key="2">
    <source>
        <dbReference type="SAM" id="Phobius"/>
    </source>
</evidence>
<feature type="transmembrane region" description="Helical" evidence="2">
    <location>
        <begin position="89"/>
        <end position="109"/>
    </location>
</feature>
<keyword evidence="2" id="KW-0812">Transmembrane</keyword>
<protein>
    <recommendedName>
        <fullName evidence="3">Glycine-rich domain-containing protein</fullName>
    </recommendedName>
</protein>
<evidence type="ECO:0000256" key="1">
    <source>
        <dbReference type="SAM" id="MobiDB-lite"/>
    </source>
</evidence>
<organism evidence="4 5">
    <name type="scientific">candidate division WWE3 bacterium CG08_land_8_20_14_0_20_41_15</name>
    <dbReference type="NCBI Taxonomy" id="1975086"/>
    <lineage>
        <taxon>Bacteria</taxon>
        <taxon>Katanobacteria</taxon>
    </lineage>
</organism>
<evidence type="ECO:0000259" key="3">
    <source>
        <dbReference type="Pfam" id="PF21722"/>
    </source>
</evidence>
<dbReference type="EMBL" id="PEYV01000034">
    <property type="protein sequence ID" value="PIS21548.1"/>
    <property type="molecule type" value="Genomic_DNA"/>
</dbReference>
<feature type="compositionally biased region" description="Gly residues" evidence="1">
    <location>
        <begin position="581"/>
        <end position="598"/>
    </location>
</feature>
<dbReference type="InterPro" id="IPR049304">
    <property type="entry name" value="Gly_rich_dom"/>
</dbReference>
<accession>A0A2H0XBS5</accession>
<gene>
    <name evidence="4" type="ORF">COT51_02165</name>
</gene>
<comment type="caution">
    <text evidence="4">The sequence shown here is derived from an EMBL/GenBank/DDBJ whole genome shotgun (WGS) entry which is preliminary data.</text>
</comment>
<evidence type="ECO:0000313" key="4">
    <source>
        <dbReference type="EMBL" id="PIS21548.1"/>
    </source>
</evidence>
<evidence type="ECO:0000313" key="5">
    <source>
        <dbReference type="Proteomes" id="UP000231098"/>
    </source>
</evidence>
<feature type="transmembrane region" description="Helical" evidence="2">
    <location>
        <begin position="44"/>
        <end position="68"/>
    </location>
</feature>
<name>A0A2H0XBS5_UNCKA</name>
<keyword evidence="2" id="KW-1133">Transmembrane helix</keyword>
<reference evidence="5" key="1">
    <citation type="submission" date="2017-09" db="EMBL/GenBank/DDBJ databases">
        <title>Depth-based differentiation of microbial function through sediment-hosted aquifers and enrichment of novel symbionts in the deep terrestrial subsurface.</title>
        <authorList>
            <person name="Probst A.J."/>
            <person name="Ladd B."/>
            <person name="Jarett J.K."/>
            <person name="Geller-Mcgrath D.E."/>
            <person name="Sieber C.M.K."/>
            <person name="Emerson J.B."/>
            <person name="Anantharaman K."/>
            <person name="Thomas B.C."/>
            <person name="Malmstrom R."/>
            <person name="Stieglmeier M."/>
            <person name="Klingl A."/>
            <person name="Woyke T."/>
            <person name="Ryan C.M."/>
            <person name="Banfield J.F."/>
        </authorList>
    </citation>
    <scope>NUCLEOTIDE SEQUENCE [LARGE SCALE GENOMIC DNA]</scope>
</reference>
<sequence length="886" mass="92220">MVPATRSGFLKSLSNFLDVFFLAFLVLSSFFLSLLNLPQATFSLIRFIILLVLVTIFVFFQLPLLFINHLRASIASPQDKSYISKKRKFILLKFPIFLLGAIFVFNTLAPRSPNTITIVRGEEASSSANLVYEAGELEKPRLLKNDFAKKETVEVAVGFHRMGDLKVKVFSPLGERVVLPIRIEGETLKIEPTVNLRPGKYHLKIVSSEGTVLEEGFTWGVLAINIDRSIELPGNDALLQFAVLNDTGYTICNADLDLVIKSPSGKKFEFTTKDDSIVKEEQCGPNNLIDKPDYYAHFLVPDEIGAYSMILTARTDNDEHTITDSFEVRKIVPFDVARTAPTRINPTFPYSVKLHLTSEEDWRGTVVETVPLGFEISPSASGISYDGVETVGEEKIISWNLSLYRGKEVTISYTFDAPDKSPEFYLLGPLRFTQDKLALTSFEEARMWQIAADASPKEYTSGSGQFTAEFTGDHTIILIGGGGGGAGGASSTNGRGGGGGGGGAACISVVSLTKDQTYDYSVGALGGGGAVNGNGSNGAASTFVVGGTTYSAGGGGGGQAPTVYTGGTPGTASNCDTNRTGGTGGTGTAGDSAGGGSAAGTTADGNPGTVPTGGAAVSLYGGKGGNGSTGNNVTGAPGELYGGGGGGGTGKTGSGGAGYGGYIRIEWTIPTITVSGTSNVGEGTIVRVAVNGSLAEQTGTVTSGNWQITGVTQPSADQIMTVFATDGDGDIADSSESTAISKYSGSGNMIDMVLDINTLSVGGTGAQSIAVSDLVTANYDADQDEDIMYDAEIGSLLVQAAVNTYDTEKIDILTTDTLTLSGSETLTTHHLTVTGALTSTTTSAYNVSGTWTNNGAFTQASSTVTFNGSGAQSIAGSTEGRSLLLR</sequence>
<dbReference type="AlphaFoldDB" id="A0A2H0XBS5"/>
<feature type="transmembrane region" description="Helical" evidence="2">
    <location>
        <begin position="12"/>
        <end position="32"/>
    </location>
</feature>
<dbReference type="Proteomes" id="UP000231098">
    <property type="component" value="Unassembled WGS sequence"/>
</dbReference>